<dbReference type="EMBL" id="MEZK01000029">
    <property type="protein sequence ID" value="OGD61946.1"/>
    <property type="molecule type" value="Genomic_DNA"/>
</dbReference>
<proteinExistence type="predicted"/>
<evidence type="ECO:0000313" key="2">
    <source>
        <dbReference type="Proteomes" id="UP000177006"/>
    </source>
</evidence>
<dbReference type="PANTHER" id="PTHR34070">
    <property type="entry name" value="ARMADILLO-TYPE FOLD"/>
    <property type="match status" value="1"/>
</dbReference>
<dbReference type="SUPFAM" id="SSF48371">
    <property type="entry name" value="ARM repeat"/>
    <property type="match status" value="1"/>
</dbReference>
<dbReference type="Proteomes" id="UP000177006">
    <property type="component" value="Unassembled WGS sequence"/>
</dbReference>
<dbReference type="Pfam" id="PF08713">
    <property type="entry name" value="DNA_alkylation"/>
    <property type="match status" value="1"/>
</dbReference>
<dbReference type="AlphaFoldDB" id="A0A1F5E3R3"/>
<evidence type="ECO:0000313" key="1">
    <source>
        <dbReference type="EMBL" id="OGD61946.1"/>
    </source>
</evidence>
<sequence>MNKNIILEVRRELKKQADAKTKQSFPRSFKEKIKFHGVKSALVVKTAREYFKKIKGLNKKEVFTLCEELLKSGYCEESWVAANWVYWRHKDFEPVDFNIFERWVSQYIDNWTSCDTFCNHTMGIFMEKYPEYLQKLKLWAKSKNRWVKRASAVSLIIPAKNGLFIKDVFAIADILLLDPDDLVQKGYGWLLKVAANKHLTEVFNYVVKHKKEMPRTALRYAIEKMPLHLKKEAMKKD</sequence>
<dbReference type="PANTHER" id="PTHR34070:SF1">
    <property type="entry name" value="DNA ALKYLATION REPAIR PROTEIN"/>
    <property type="match status" value="1"/>
</dbReference>
<dbReference type="InterPro" id="IPR016024">
    <property type="entry name" value="ARM-type_fold"/>
</dbReference>
<reference evidence="1 2" key="1">
    <citation type="journal article" date="2016" name="Nat. Commun.">
        <title>Thousands of microbial genomes shed light on interconnected biogeochemical processes in an aquifer system.</title>
        <authorList>
            <person name="Anantharaman K."/>
            <person name="Brown C.T."/>
            <person name="Hug L.A."/>
            <person name="Sharon I."/>
            <person name="Castelle C.J."/>
            <person name="Probst A.J."/>
            <person name="Thomas B.C."/>
            <person name="Singh A."/>
            <person name="Wilkins M.J."/>
            <person name="Karaoz U."/>
            <person name="Brodie E.L."/>
            <person name="Williams K.H."/>
            <person name="Hubbard S.S."/>
            <person name="Banfield J.F."/>
        </authorList>
    </citation>
    <scope>NUCLEOTIDE SEQUENCE [LARGE SCALE GENOMIC DNA]</scope>
</reference>
<dbReference type="InterPro" id="IPR014825">
    <property type="entry name" value="DNA_alkylation"/>
</dbReference>
<organism evidence="1 2">
    <name type="scientific">Candidatus Beckwithbacteria bacterium RBG_13_42_9</name>
    <dbReference type="NCBI Taxonomy" id="1797457"/>
    <lineage>
        <taxon>Bacteria</taxon>
        <taxon>Candidatus Beckwithiibacteriota</taxon>
    </lineage>
</organism>
<dbReference type="CDD" id="cd06561">
    <property type="entry name" value="AlkD_like"/>
    <property type="match status" value="1"/>
</dbReference>
<gene>
    <name evidence="1" type="ORF">A2160_01090</name>
</gene>
<protein>
    <submittedName>
        <fullName evidence="1">DNA alkylation repair protein</fullName>
    </submittedName>
</protein>
<accession>A0A1F5E3R3</accession>
<dbReference type="Gene3D" id="1.25.10.90">
    <property type="match status" value="1"/>
</dbReference>
<comment type="caution">
    <text evidence="1">The sequence shown here is derived from an EMBL/GenBank/DDBJ whole genome shotgun (WGS) entry which is preliminary data.</text>
</comment>
<name>A0A1F5E3R3_9BACT</name>